<feature type="domain" description="Flagellin N-terminal" evidence="5">
    <location>
        <begin position="14"/>
        <end position="137"/>
    </location>
</feature>
<dbReference type="InterPro" id="IPR042187">
    <property type="entry name" value="Flagellin_C_sub2"/>
</dbReference>
<evidence type="ECO:0000313" key="8">
    <source>
        <dbReference type="Proteomes" id="UP001597231"/>
    </source>
</evidence>
<dbReference type="PRINTS" id="PR00207">
    <property type="entry name" value="FLAGELLIN"/>
</dbReference>
<dbReference type="PANTHER" id="PTHR42792:SF2">
    <property type="entry name" value="FLAGELLIN"/>
    <property type="match status" value="1"/>
</dbReference>
<keyword evidence="7" id="KW-0966">Cell projection</keyword>
<organism evidence="7 8">
    <name type="scientific">Sporosarcina contaminans</name>
    <dbReference type="NCBI Taxonomy" id="633403"/>
    <lineage>
        <taxon>Bacteria</taxon>
        <taxon>Bacillati</taxon>
        <taxon>Bacillota</taxon>
        <taxon>Bacilli</taxon>
        <taxon>Bacillales</taxon>
        <taxon>Caryophanaceae</taxon>
        <taxon>Sporosarcina</taxon>
    </lineage>
</organism>
<sequence>MRVLSQEHISFSTNRYQRNASQIEKSLHKLGSGLKIAKGSDNASGLSISETMRAQIRGISRAQSNMLDGLSVLESANEGLNNVNGLLQRARELAVSSATDTMTMNDRLASQEELNNILAAIDDTAEKLEFNTKKILGEDSSLKLQVGAHSGQQMTINLFDVSATALGLRDRDGNSASLVLRDQAEALITKVDDAIKKVSGYLTNIGSDMESVEHHLANASVFETNLTKSLSLLEDTDMAEEMMNFISLDIRQKGDHLLVSQVNQNIQGVMSLFSK</sequence>
<feature type="domain" description="Flagellin C-terminal" evidence="6">
    <location>
        <begin position="188"/>
        <end position="273"/>
    </location>
</feature>
<dbReference type="InterPro" id="IPR001029">
    <property type="entry name" value="Flagellin_N"/>
</dbReference>
<dbReference type="InterPro" id="IPR046358">
    <property type="entry name" value="Flagellin_C"/>
</dbReference>
<keyword evidence="7" id="KW-0969">Cilium</keyword>
<evidence type="ECO:0000313" key="7">
    <source>
        <dbReference type="EMBL" id="MFD1204769.1"/>
    </source>
</evidence>
<dbReference type="Proteomes" id="UP001597231">
    <property type="component" value="Unassembled WGS sequence"/>
</dbReference>
<name>A0ABW3TZC0_9BACL</name>
<gene>
    <name evidence="7" type="ORF">ACFQ38_06615</name>
</gene>
<keyword evidence="3 4" id="KW-0975">Bacterial flagellum</keyword>
<evidence type="ECO:0000256" key="2">
    <source>
        <dbReference type="ARBA" id="ARBA00020110"/>
    </source>
</evidence>
<dbReference type="EMBL" id="JBHTLT010000031">
    <property type="protein sequence ID" value="MFD1204769.1"/>
    <property type="molecule type" value="Genomic_DNA"/>
</dbReference>
<comment type="function">
    <text evidence="4">Flagellin is the subunit protein which polymerizes to form the filaments of bacterial flagella.</text>
</comment>
<comment type="similarity">
    <text evidence="1 4">Belongs to the bacterial flagellin family.</text>
</comment>
<proteinExistence type="inferred from homology"/>
<evidence type="ECO:0000256" key="3">
    <source>
        <dbReference type="ARBA" id="ARBA00023143"/>
    </source>
</evidence>
<dbReference type="Pfam" id="PF00700">
    <property type="entry name" value="Flagellin_C"/>
    <property type="match status" value="1"/>
</dbReference>
<dbReference type="Gene3D" id="6.10.10.10">
    <property type="entry name" value="Flagellar export chaperone, C-terminal domain"/>
    <property type="match status" value="1"/>
</dbReference>
<keyword evidence="8" id="KW-1185">Reference proteome</keyword>
<reference evidence="8" key="1">
    <citation type="journal article" date="2019" name="Int. J. Syst. Evol. Microbiol.">
        <title>The Global Catalogue of Microorganisms (GCM) 10K type strain sequencing project: providing services to taxonomists for standard genome sequencing and annotation.</title>
        <authorList>
            <consortium name="The Broad Institute Genomics Platform"/>
            <consortium name="The Broad Institute Genome Sequencing Center for Infectious Disease"/>
            <person name="Wu L."/>
            <person name="Ma J."/>
        </authorList>
    </citation>
    <scope>NUCLEOTIDE SEQUENCE [LARGE SCALE GENOMIC DNA]</scope>
    <source>
        <strain evidence="8">CCUG 53915</strain>
    </source>
</reference>
<keyword evidence="4" id="KW-0964">Secreted</keyword>
<keyword evidence="7" id="KW-0282">Flagellum</keyword>
<comment type="subcellular location">
    <subcellularLocation>
        <location evidence="4">Secreted</location>
    </subcellularLocation>
    <subcellularLocation>
        <location evidence="4">Bacterial flagellum</location>
    </subcellularLocation>
</comment>
<evidence type="ECO:0000259" key="6">
    <source>
        <dbReference type="Pfam" id="PF00700"/>
    </source>
</evidence>
<accession>A0ABW3TZC0</accession>
<evidence type="ECO:0000256" key="1">
    <source>
        <dbReference type="ARBA" id="ARBA00005709"/>
    </source>
</evidence>
<evidence type="ECO:0000256" key="4">
    <source>
        <dbReference type="RuleBase" id="RU362073"/>
    </source>
</evidence>
<protein>
    <recommendedName>
        <fullName evidence="2 4">Flagellin</fullName>
    </recommendedName>
</protein>
<evidence type="ECO:0000259" key="5">
    <source>
        <dbReference type="Pfam" id="PF00669"/>
    </source>
</evidence>
<dbReference type="SUPFAM" id="SSF64518">
    <property type="entry name" value="Phase 1 flagellin"/>
    <property type="match status" value="1"/>
</dbReference>
<dbReference type="InterPro" id="IPR001492">
    <property type="entry name" value="Flagellin"/>
</dbReference>
<dbReference type="Gene3D" id="1.20.1330.10">
    <property type="entry name" value="f41 fragment of flagellin, N-terminal domain"/>
    <property type="match status" value="1"/>
</dbReference>
<comment type="caution">
    <text evidence="7">The sequence shown here is derived from an EMBL/GenBank/DDBJ whole genome shotgun (WGS) entry which is preliminary data.</text>
</comment>
<dbReference type="Pfam" id="PF00669">
    <property type="entry name" value="Flagellin_N"/>
    <property type="match status" value="1"/>
</dbReference>
<dbReference type="RefSeq" id="WP_381480128.1">
    <property type="nucleotide sequence ID" value="NZ_JBHTLT010000031.1"/>
</dbReference>
<dbReference type="PANTHER" id="PTHR42792">
    <property type="entry name" value="FLAGELLIN"/>
    <property type="match status" value="1"/>
</dbReference>